<sequence>MIRPQMMIISETPDRPTIVGRRSRTFDLDMRTTNTSNSTASRWRETERCDMPVKNVYCISVPQASSIPVSANTSCNCDEDFKSLWLLSHKTCTSQRLSKRFPFSWRAAAVVVGSPMCSKLLTLTRVVTNTGTRRLHEFRRSSTRKDNFRRKLQSRRNTMLLLITSDG</sequence>
<reference evidence="1 2" key="1">
    <citation type="submission" date="2014-04" db="EMBL/GenBank/DDBJ databases">
        <authorList>
            <consortium name="DOE Joint Genome Institute"/>
            <person name="Kuo A."/>
            <person name="Ruytinx J."/>
            <person name="Rineau F."/>
            <person name="Colpaert J."/>
            <person name="Kohler A."/>
            <person name="Nagy L.G."/>
            <person name="Floudas D."/>
            <person name="Copeland A."/>
            <person name="Barry K.W."/>
            <person name="Cichocki N."/>
            <person name="Veneault-Fourrey C."/>
            <person name="LaButti K."/>
            <person name="Lindquist E.A."/>
            <person name="Lipzen A."/>
            <person name="Lundell T."/>
            <person name="Morin E."/>
            <person name="Murat C."/>
            <person name="Sun H."/>
            <person name="Tunlid A."/>
            <person name="Henrissat B."/>
            <person name="Grigoriev I.V."/>
            <person name="Hibbett D.S."/>
            <person name="Martin F."/>
            <person name="Nordberg H.P."/>
            <person name="Cantor M.N."/>
            <person name="Hua S.X."/>
        </authorList>
    </citation>
    <scope>NUCLEOTIDE SEQUENCE [LARGE SCALE GENOMIC DNA]</scope>
    <source>
        <strain evidence="1 2">UH-Slu-Lm8-n1</strain>
    </source>
</reference>
<dbReference type="AlphaFoldDB" id="A0A0D0A772"/>
<reference evidence="2" key="2">
    <citation type="submission" date="2015-01" db="EMBL/GenBank/DDBJ databases">
        <title>Evolutionary Origins and Diversification of the Mycorrhizal Mutualists.</title>
        <authorList>
            <consortium name="DOE Joint Genome Institute"/>
            <consortium name="Mycorrhizal Genomics Consortium"/>
            <person name="Kohler A."/>
            <person name="Kuo A."/>
            <person name="Nagy L.G."/>
            <person name="Floudas D."/>
            <person name="Copeland A."/>
            <person name="Barry K.W."/>
            <person name="Cichocki N."/>
            <person name="Veneault-Fourrey C."/>
            <person name="LaButti K."/>
            <person name="Lindquist E.A."/>
            <person name="Lipzen A."/>
            <person name="Lundell T."/>
            <person name="Morin E."/>
            <person name="Murat C."/>
            <person name="Riley R."/>
            <person name="Ohm R."/>
            <person name="Sun H."/>
            <person name="Tunlid A."/>
            <person name="Henrissat B."/>
            <person name="Grigoriev I.V."/>
            <person name="Hibbett D.S."/>
            <person name="Martin F."/>
        </authorList>
    </citation>
    <scope>NUCLEOTIDE SEQUENCE [LARGE SCALE GENOMIC DNA]</scope>
    <source>
        <strain evidence="2">UH-Slu-Lm8-n1</strain>
    </source>
</reference>
<dbReference type="OrthoDB" id="10624446at2759"/>
<dbReference type="Proteomes" id="UP000054485">
    <property type="component" value="Unassembled WGS sequence"/>
</dbReference>
<evidence type="ECO:0000313" key="1">
    <source>
        <dbReference type="EMBL" id="KIK33984.1"/>
    </source>
</evidence>
<dbReference type="HOGENOM" id="CLU_1595650_0_0_1"/>
<keyword evidence="2" id="KW-1185">Reference proteome</keyword>
<protein>
    <submittedName>
        <fullName evidence="1">Uncharacterized protein</fullName>
    </submittedName>
</protein>
<name>A0A0D0A772_9AGAM</name>
<evidence type="ECO:0000313" key="2">
    <source>
        <dbReference type="Proteomes" id="UP000054485"/>
    </source>
</evidence>
<proteinExistence type="predicted"/>
<organism evidence="1 2">
    <name type="scientific">Suillus luteus UH-Slu-Lm8-n1</name>
    <dbReference type="NCBI Taxonomy" id="930992"/>
    <lineage>
        <taxon>Eukaryota</taxon>
        <taxon>Fungi</taxon>
        <taxon>Dikarya</taxon>
        <taxon>Basidiomycota</taxon>
        <taxon>Agaricomycotina</taxon>
        <taxon>Agaricomycetes</taxon>
        <taxon>Agaricomycetidae</taxon>
        <taxon>Boletales</taxon>
        <taxon>Suillineae</taxon>
        <taxon>Suillaceae</taxon>
        <taxon>Suillus</taxon>
    </lineage>
</organism>
<accession>A0A0D0A772</accession>
<dbReference type="InParanoid" id="A0A0D0A772"/>
<gene>
    <name evidence="1" type="ORF">CY34DRAFT_665728</name>
</gene>
<dbReference type="EMBL" id="KN835830">
    <property type="protein sequence ID" value="KIK33984.1"/>
    <property type="molecule type" value="Genomic_DNA"/>
</dbReference>